<keyword evidence="3" id="KW-1185">Reference proteome</keyword>
<name>A0A4S3PP63_9BACI</name>
<dbReference type="InterPro" id="IPR036010">
    <property type="entry name" value="2Fe-2S_ferredoxin-like_sf"/>
</dbReference>
<dbReference type="AlphaFoldDB" id="A0A4S3PP63"/>
<reference evidence="2 3" key="1">
    <citation type="journal article" date="2019" name="Indoor Air">
        <title>Impacts of indoor surface finishes on bacterial viability.</title>
        <authorList>
            <person name="Hu J."/>
            <person name="Maamar S.B."/>
            <person name="Glawe A.J."/>
            <person name="Gottel N."/>
            <person name="Gilbert J.A."/>
            <person name="Hartmann E.M."/>
        </authorList>
    </citation>
    <scope>NUCLEOTIDE SEQUENCE [LARGE SCALE GENOMIC DNA]</scope>
    <source>
        <strain evidence="2 3">AF060A6</strain>
    </source>
</reference>
<gene>
    <name evidence="2" type="ORF">E1I69_15110</name>
</gene>
<dbReference type="SUPFAM" id="SSF54292">
    <property type="entry name" value="2Fe-2S ferredoxin-like"/>
    <property type="match status" value="1"/>
</dbReference>
<dbReference type="GO" id="GO:0051536">
    <property type="term" value="F:iron-sulfur cluster binding"/>
    <property type="evidence" value="ECO:0007669"/>
    <property type="project" value="InterPro"/>
</dbReference>
<organism evidence="2 3">
    <name type="scientific">Bacillus timonensis</name>
    <dbReference type="NCBI Taxonomy" id="1033734"/>
    <lineage>
        <taxon>Bacteria</taxon>
        <taxon>Bacillati</taxon>
        <taxon>Bacillota</taxon>
        <taxon>Bacilli</taxon>
        <taxon>Bacillales</taxon>
        <taxon>Bacillaceae</taxon>
        <taxon>Bacillus</taxon>
    </lineage>
</organism>
<evidence type="ECO:0000313" key="2">
    <source>
        <dbReference type="EMBL" id="THE11380.1"/>
    </source>
</evidence>
<dbReference type="OrthoDB" id="573392at2"/>
<sequence length="135" mass="15182">MNQNRIIKHPVLGDLENKKTITFTYDQKVLQGFEGDTIASALLANGIRLLRVHEQSGAPRGIYCNIGHCFECRMTVNEMSGVRACLTELKENMIIESGKIQPLPFAKTTSADDLPRTYEEFTKKCNSHKEEGTHV</sequence>
<dbReference type="Gene3D" id="3.10.20.440">
    <property type="entry name" value="2Fe-2S iron-sulphur cluster binding domain, sarcosine oxidase, alpha subunit, N-terminal domain"/>
    <property type="match status" value="1"/>
</dbReference>
<evidence type="ECO:0000313" key="3">
    <source>
        <dbReference type="Proteomes" id="UP000306477"/>
    </source>
</evidence>
<dbReference type="EMBL" id="SLUB01000029">
    <property type="protein sequence ID" value="THE11380.1"/>
    <property type="molecule type" value="Genomic_DNA"/>
</dbReference>
<evidence type="ECO:0000256" key="1">
    <source>
        <dbReference type="ARBA" id="ARBA00023002"/>
    </source>
</evidence>
<comment type="caution">
    <text evidence="2">The sequence shown here is derived from an EMBL/GenBank/DDBJ whole genome shotgun (WGS) entry which is preliminary data.</text>
</comment>
<protein>
    <submittedName>
        <fullName evidence="2">(2Fe-2S)-binding protein</fullName>
    </submittedName>
</protein>
<dbReference type="GO" id="GO:0016491">
    <property type="term" value="F:oxidoreductase activity"/>
    <property type="evidence" value="ECO:0007669"/>
    <property type="project" value="UniProtKB-KW"/>
</dbReference>
<dbReference type="InterPro" id="IPR042204">
    <property type="entry name" value="2Fe-2S-bd_N"/>
</dbReference>
<proteinExistence type="predicted"/>
<dbReference type="Proteomes" id="UP000306477">
    <property type="component" value="Unassembled WGS sequence"/>
</dbReference>
<dbReference type="Pfam" id="PF13510">
    <property type="entry name" value="Fer2_4"/>
    <property type="match status" value="1"/>
</dbReference>
<accession>A0A4S3PP63</accession>
<keyword evidence="1" id="KW-0560">Oxidoreductase</keyword>